<feature type="transmembrane region" description="Helical" evidence="1">
    <location>
        <begin position="32"/>
        <end position="49"/>
    </location>
</feature>
<keyword evidence="1" id="KW-0472">Membrane</keyword>
<keyword evidence="1" id="KW-1133">Transmembrane helix</keyword>
<protein>
    <submittedName>
        <fullName evidence="2">Uncharacterized protein</fullName>
    </submittedName>
</protein>
<gene>
    <name evidence="2" type="ORF">J2S44_006447</name>
</gene>
<keyword evidence="3" id="KW-1185">Reference proteome</keyword>
<proteinExistence type="predicted"/>
<organism evidence="2 3">
    <name type="scientific">Catenuloplanes niger</name>
    <dbReference type="NCBI Taxonomy" id="587534"/>
    <lineage>
        <taxon>Bacteria</taxon>
        <taxon>Bacillati</taxon>
        <taxon>Actinomycetota</taxon>
        <taxon>Actinomycetes</taxon>
        <taxon>Micromonosporales</taxon>
        <taxon>Micromonosporaceae</taxon>
        <taxon>Catenuloplanes</taxon>
    </lineage>
</organism>
<dbReference type="RefSeq" id="WP_310421520.1">
    <property type="nucleotide sequence ID" value="NZ_JAVDYC010000001.1"/>
</dbReference>
<keyword evidence="1" id="KW-0812">Transmembrane</keyword>
<evidence type="ECO:0000313" key="3">
    <source>
        <dbReference type="Proteomes" id="UP001183629"/>
    </source>
</evidence>
<dbReference type="Proteomes" id="UP001183629">
    <property type="component" value="Unassembled WGS sequence"/>
</dbReference>
<sequence>MLHWTRIAYGAALAVGAVVLVTAYTAANVPRWLAFLVTAAYVALVGLVIQRFRDRDVRTAMAEPVDSRQRALAPSARFVVVLRGYDPGHVHALVERVDQARGSDSPVFRAAVAAEARAAALPVVARGYDRGAVDAWLAAAVAELAP</sequence>
<dbReference type="AlphaFoldDB" id="A0AAE3ZUM9"/>
<reference evidence="2 3" key="1">
    <citation type="submission" date="2023-07" db="EMBL/GenBank/DDBJ databases">
        <title>Sequencing the genomes of 1000 actinobacteria strains.</title>
        <authorList>
            <person name="Klenk H.-P."/>
        </authorList>
    </citation>
    <scope>NUCLEOTIDE SEQUENCE [LARGE SCALE GENOMIC DNA]</scope>
    <source>
        <strain evidence="2 3">DSM 44711</strain>
    </source>
</reference>
<dbReference type="EMBL" id="JAVDYC010000001">
    <property type="protein sequence ID" value="MDR7326197.1"/>
    <property type="molecule type" value="Genomic_DNA"/>
</dbReference>
<feature type="transmembrane region" description="Helical" evidence="1">
    <location>
        <begin position="7"/>
        <end position="26"/>
    </location>
</feature>
<evidence type="ECO:0000313" key="2">
    <source>
        <dbReference type="EMBL" id="MDR7326197.1"/>
    </source>
</evidence>
<evidence type="ECO:0000256" key="1">
    <source>
        <dbReference type="SAM" id="Phobius"/>
    </source>
</evidence>
<name>A0AAE3ZUM9_9ACTN</name>
<accession>A0AAE3ZUM9</accession>
<comment type="caution">
    <text evidence="2">The sequence shown here is derived from an EMBL/GenBank/DDBJ whole genome shotgun (WGS) entry which is preliminary data.</text>
</comment>